<proteinExistence type="predicted"/>
<feature type="transmembrane region" description="Helical" evidence="1">
    <location>
        <begin position="47"/>
        <end position="74"/>
    </location>
</feature>
<keyword evidence="1" id="KW-0472">Membrane</keyword>
<evidence type="ECO:0000313" key="2">
    <source>
        <dbReference type="EMBL" id="KAF3518900.1"/>
    </source>
</evidence>
<protein>
    <recommendedName>
        <fullName evidence="4">PGG domain-containing protein</fullName>
    </recommendedName>
</protein>
<dbReference type="Proteomes" id="UP000266723">
    <property type="component" value="Unassembled WGS sequence"/>
</dbReference>
<keyword evidence="3" id="KW-1185">Reference proteome</keyword>
<accession>A0ABQ7AXK4</accession>
<evidence type="ECO:0008006" key="4">
    <source>
        <dbReference type="Google" id="ProtNLM"/>
    </source>
</evidence>
<gene>
    <name evidence="2" type="ORF">DY000_02060449</name>
</gene>
<evidence type="ECO:0000313" key="3">
    <source>
        <dbReference type="Proteomes" id="UP000266723"/>
    </source>
</evidence>
<feature type="transmembrane region" description="Helical" evidence="1">
    <location>
        <begin position="12"/>
        <end position="35"/>
    </location>
</feature>
<evidence type="ECO:0000256" key="1">
    <source>
        <dbReference type="SAM" id="Phobius"/>
    </source>
</evidence>
<keyword evidence="1" id="KW-1133">Transmembrane helix</keyword>
<reference evidence="2 3" key="1">
    <citation type="journal article" date="2020" name="BMC Genomics">
        <title>Intraspecific diversification of the crop wild relative Brassica cretica Lam. using demographic model selection.</title>
        <authorList>
            <person name="Kioukis A."/>
            <person name="Michalopoulou V.A."/>
            <person name="Briers L."/>
            <person name="Pirintsos S."/>
            <person name="Studholme D.J."/>
            <person name="Pavlidis P."/>
            <person name="Sarris P.F."/>
        </authorList>
    </citation>
    <scope>NUCLEOTIDE SEQUENCE [LARGE SCALE GENOMIC DNA]</scope>
    <source>
        <strain evidence="3">cv. PFS-1207/04</strain>
    </source>
</reference>
<organism evidence="2 3">
    <name type="scientific">Brassica cretica</name>
    <name type="common">Mustard</name>
    <dbReference type="NCBI Taxonomy" id="69181"/>
    <lineage>
        <taxon>Eukaryota</taxon>
        <taxon>Viridiplantae</taxon>
        <taxon>Streptophyta</taxon>
        <taxon>Embryophyta</taxon>
        <taxon>Tracheophyta</taxon>
        <taxon>Spermatophyta</taxon>
        <taxon>Magnoliopsida</taxon>
        <taxon>eudicotyledons</taxon>
        <taxon>Gunneridae</taxon>
        <taxon>Pentapetalae</taxon>
        <taxon>rosids</taxon>
        <taxon>malvids</taxon>
        <taxon>Brassicales</taxon>
        <taxon>Brassicaceae</taxon>
        <taxon>Brassiceae</taxon>
        <taxon>Brassica</taxon>
    </lineage>
</organism>
<dbReference type="EMBL" id="QGKV02001556">
    <property type="protein sequence ID" value="KAF3518900.1"/>
    <property type="molecule type" value="Genomic_DNA"/>
</dbReference>
<sequence length="94" mass="10657">MVWKQQGPPVPDALLSILADFLTMFFGCFSVFLVYNSDLGHVKLMHAHWFILLGCVFMAIVLLVAPVIYAALVYDANQEEPPRRHNHEILLVGF</sequence>
<name>A0ABQ7AXK4_BRACR</name>
<comment type="caution">
    <text evidence="2">The sequence shown here is derived from an EMBL/GenBank/DDBJ whole genome shotgun (WGS) entry which is preliminary data.</text>
</comment>
<keyword evidence="1" id="KW-0812">Transmembrane</keyword>